<evidence type="ECO:0000313" key="3">
    <source>
        <dbReference type="Proteomes" id="UP001271890"/>
    </source>
</evidence>
<sequence length="102" mass="11429">MDFKIQRDGKGMTNSSGTSLPSQRLASGERQSLSLIPGSIDDYVTEVSERSQQSCNLKDDDKHDKSPRIQWREHCEFCGGIWGIMVRAAKKPNGIMLAFPKE</sequence>
<protein>
    <submittedName>
        <fullName evidence="2">Uncharacterized protein</fullName>
    </submittedName>
</protein>
<keyword evidence="3" id="KW-1185">Reference proteome</keyword>
<feature type="compositionally biased region" description="Basic and acidic residues" evidence="1">
    <location>
        <begin position="1"/>
        <end position="10"/>
    </location>
</feature>
<gene>
    <name evidence="2" type="ORF">FE392_15275</name>
</gene>
<organism evidence="2 3">
    <name type="scientific">Xenorhabdus santafensis</name>
    <dbReference type="NCBI Taxonomy" id="2582833"/>
    <lineage>
        <taxon>Bacteria</taxon>
        <taxon>Pseudomonadati</taxon>
        <taxon>Pseudomonadota</taxon>
        <taxon>Gammaproteobacteria</taxon>
        <taxon>Enterobacterales</taxon>
        <taxon>Morganellaceae</taxon>
        <taxon>Xenorhabdus</taxon>
    </lineage>
</organism>
<proteinExistence type="predicted"/>
<dbReference type="Proteomes" id="UP001271890">
    <property type="component" value="Unassembled WGS sequence"/>
</dbReference>
<feature type="region of interest" description="Disordered" evidence="1">
    <location>
        <begin position="1"/>
        <end position="32"/>
    </location>
</feature>
<evidence type="ECO:0000256" key="1">
    <source>
        <dbReference type="SAM" id="MobiDB-lite"/>
    </source>
</evidence>
<evidence type="ECO:0000313" key="2">
    <source>
        <dbReference type="EMBL" id="MDX7988675.1"/>
    </source>
</evidence>
<dbReference type="RefSeq" id="WP_319931080.1">
    <property type="nucleotide sequence ID" value="NZ_VCDN01000064.1"/>
</dbReference>
<accession>A0ABU4SD02</accession>
<reference evidence="3" key="1">
    <citation type="journal article" date="2024" name="Toxins">
        <title>Genome Sequence Analysis of Native Xenorhabdus Strains Isolated from Entomopathogenic Nematodes in Argentina.</title>
        <authorList>
            <person name="Palma L."/>
            <person name="Frizzo L."/>
            <person name="Kaiser S."/>
            <person name="Berry C."/>
            <person name="Caballero P."/>
            <person name="Bode H.B."/>
            <person name="Del Valle E.E."/>
        </authorList>
    </citation>
    <scope>NUCLEOTIDE SEQUENCE [LARGE SCALE GENOMIC DNA]</scope>
    <source>
        <strain evidence="3">12</strain>
    </source>
</reference>
<name>A0ABU4SD02_9GAMM</name>
<dbReference type="EMBL" id="VCDN01000064">
    <property type="protein sequence ID" value="MDX7988675.1"/>
    <property type="molecule type" value="Genomic_DNA"/>
</dbReference>
<feature type="compositionally biased region" description="Polar residues" evidence="1">
    <location>
        <begin position="12"/>
        <end position="32"/>
    </location>
</feature>
<comment type="caution">
    <text evidence="2">The sequence shown here is derived from an EMBL/GenBank/DDBJ whole genome shotgun (WGS) entry which is preliminary data.</text>
</comment>